<dbReference type="Pfam" id="PF13632">
    <property type="entry name" value="Glyco_trans_2_3"/>
    <property type="match status" value="1"/>
</dbReference>
<evidence type="ECO:0000256" key="5">
    <source>
        <dbReference type="ARBA" id="ARBA00022989"/>
    </source>
</evidence>
<dbReference type="CDD" id="cd06421">
    <property type="entry name" value="CESA_CelA_like"/>
    <property type="match status" value="1"/>
</dbReference>
<feature type="transmembrane region" description="Helical" evidence="8">
    <location>
        <begin position="96"/>
        <end position="114"/>
    </location>
</feature>
<evidence type="ECO:0000256" key="6">
    <source>
        <dbReference type="ARBA" id="ARBA00023136"/>
    </source>
</evidence>
<sequence length="677" mass="73901">MQSLEQRRRAWGDVGGASGAGVRREPTQFRDTPKEVKAYSTAGMAGWAAQLGSPAPEAPRSRRMARTGGIAAIAALLLYLTWRIAFTMPLGGGDLVIAWTLVTFEAVPLTGLVLKSITLWNIDCYAPEPVAEAPNGMRVAVLIPTYNEPVEVLAPTIAAACDLQPRHETWVLDDGRRPWVAEMCASFGARVVTRTEHDHAKAGNINHALELMAAEEAAGKDAIDIIAVLDCDHVPLPTFLTATLGWFADEEVALIQGPQAFYNSGAFDDDGISGEQGLFFNVLMPSRNVPGAGPFWCGSTSLLRIKALREVGGVATETITEDMHTTLKLIRLGWKTVYHHQTLAVGLAPATADQYLLQRRRWGMGAMQILTYERLWAAKSWMTWRNFHEYINGTLWWLEGIATLIAFIIPMAVMVSGAQTSTAGPVEFTLAFAAMFWVRLWGAKRLMRHQIHWPTAFALRIFRVPVGMACLWWLVSRKSLEFQVTPKGAAELRLRGRAPWILIVLIVIVAAIILYATAGVLGWVPWRTSPGSTIAAGVWLVLAGVVLVLGTLRIRAAEFATSRRSAHRVTIKVPVTVAGIPGQLFDISMGGAAVRVGADALPESGRVLLELPGAAAISLDIVRVWSSSKGEYTASLRVRDRDWEAYRRLALWLFHTPDDVLPGFPAGVPAVATRESA</sequence>
<keyword evidence="11" id="KW-1185">Reference proteome</keyword>
<dbReference type="RefSeq" id="WP_345452362.1">
    <property type="nucleotide sequence ID" value="NZ_BAABKK010000032.1"/>
</dbReference>
<feature type="transmembrane region" description="Helical" evidence="8">
    <location>
        <begin position="70"/>
        <end position="90"/>
    </location>
</feature>
<dbReference type="EMBL" id="BAABKK010000032">
    <property type="protein sequence ID" value="GAA5200248.1"/>
    <property type="molecule type" value="Genomic_DNA"/>
</dbReference>
<feature type="transmembrane region" description="Helical" evidence="8">
    <location>
        <begin position="422"/>
        <end position="442"/>
    </location>
</feature>
<evidence type="ECO:0000259" key="9">
    <source>
        <dbReference type="Pfam" id="PF13632"/>
    </source>
</evidence>
<evidence type="ECO:0000256" key="3">
    <source>
        <dbReference type="ARBA" id="ARBA00022679"/>
    </source>
</evidence>
<proteinExistence type="predicted"/>
<dbReference type="InterPro" id="IPR050321">
    <property type="entry name" value="Glycosyltr_2/OpgH_subfam"/>
</dbReference>
<protein>
    <recommendedName>
        <fullName evidence="9">Glycosyltransferase 2-like domain-containing protein</fullName>
    </recommendedName>
</protein>
<dbReference type="InterPro" id="IPR029044">
    <property type="entry name" value="Nucleotide-diphossugar_trans"/>
</dbReference>
<feature type="transmembrane region" description="Helical" evidence="8">
    <location>
        <begin position="395"/>
        <end position="416"/>
    </location>
</feature>
<dbReference type="PANTHER" id="PTHR43867">
    <property type="entry name" value="CELLULOSE SYNTHASE CATALYTIC SUBUNIT A [UDP-FORMING]"/>
    <property type="match status" value="1"/>
</dbReference>
<dbReference type="Gene3D" id="2.40.10.220">
    <property type="entry name" value="predicted glycosyltransferase like domains"/>
    <property type="match status" value="1"/>
</dbReference>
<evidence type="ECO:0000313" key="11">
    <source>
        <dbReference type="Proteomes" id="UP001500200"/>
    </source>
</evidence>
<feature type="domain" description="Glycosyltransferase 2-like" evidence="9">
    <location>
        <begin position="225"/>
        <end position="425"/>
    </location>
</feature>
<evidence type="ECO:0000256" key="8">
    <source>
        <dbReference type="SAM" id="Phobius"/>
    </source>
</evidence>
<keyword evidence="2" id="KW-0328">Glycosyltransferase</keyword>
<dbReference type="Gene3D" id="3.90.550.10">
    <property type="entry name" value="Spore Coat Polysaccharide Biosynthesis Protein SpsA, Chain A"/>
    <property type="match status" value="1"/>
</dbReference>
<keyword evidence="5 8" id="KW-1133">Transmembrane helix</keyword>
<dbReference type="Proteomes" id="UP001500200">
    <property type="component" value="Unassembled WGS sequence"/>
</dbReference>
<organism evidence="10 11">
    <name type="scientific">Arthrobacter gyeryongensis</name>
    <dbReference type="NCBI Taxonomy" id="1650592"/>
    <lineage>
        <taxon>Bacteria</taxon>
        <taxon>Bacillati</taxon>
        <taxon>Actinomycetota</taxon>
        <taxon>Actinomycetes</taxon>
        <taxon>Micrococcales</taxon>
        <taxon>Micrococcaceae</taxon>
        <taxon>Arthrobacter</taxon>
    </lineage>
</organism>
<keyword evidence="4 8" id="KW-0812">Transmembrane</keyword>
<feature type="transmembrane region" description="Helical" evidence="8">
    <location>
        <begin position="536"/>
        <end position="554"/>
    </location>
</feature>
<keyword evidence="3" id="KW-0808">Transferase</keyword>
<dbReference type="PANTHER" id="PTHR43867:SF2">
    <property type="entry name" value="CELLULOSE SYNTHASE CATALYTIC SUBUNIT A [UDP-FORMING]"/>
    <property type="match status" value="1"/>
</dbReference>
<dbReference type="InterPro" id="IPR001173">
    <property type="entry name" value="Glyco_trans_2-like"/>
</dbReference>
<evidence type="ECO:0000313" key="10">
    <source>
        <dbReference type="EMBL" id="GAA5200248.1"/>
    </source>
</evidence>
<evidence type="ECO:0000256" key="4">
    <source>
        <dbReference type="ARBA" id="ARBA00022692"/>
    </source>
</evidence>
<evidence type="ECO:0000256" key="2">
    <source>
        <dbReference type="ARBA" id="ARBA00022676"/>
    </source>
</evidence>
<feature type="transmembrane region" description="Helical" evidence="8">
    <location>
        <begin position="500"/>
        <end position="524"/>
    </location>
</feature>
<evidence type="ECO:0000256" key="7">
    <source>
        <dbReference type="SAM" id="MobiDB-lite"/>
    </source>
</evidence>
<evidence type="ECO:0000256" key="1">
    <source>
        <dbReference type="ARBA" id="ARBA00004141"/>
    </source>
</evidence>
<feature type="region of interest" description="Disordered" evidence="7">
    <location>
        <begin position="1"/>
        <end position="33"/>
    </location>
</feature>
<comment type="subcellular location">
    <subcellularLocation>
        <location evidence="1">Membrane</location>
        <topology evidence="1">Multi-pass membrane protein</topology>
    </subcellularLocation>
</comment>
<reference evidence="11" key="1">
    <citation type="journal article" date="2019" name="Int. J. Syst. Evol. Microbiol.">
        <title>The Global Catalogue of Microorganisms (GCM) 10K type strain sequencing project: providing services to taxonomists for standard genome sequencing and annotation.</title>
        <authorList>
            <consortium name="The Broad Institute Genomics Platform"/>
            <consortium name="The Broad Institute Genome Sequencing Center for Infectious Disease"/>
            <person name="Wu L."/>
            <person name="Ma J."/>
        </authorList>
    </citation>
    <scope>NUCLEOTIDE SEQUENCE [LARGE SCALE GENOMIC DNA]</scope>
    <source>
        <strain evidence="11">JCM 18514</strain>
    </source>
</reference>
<feature type="compositionally biased region" description="Basic and acidic residues" evidence="7">
    <location>
        <begin position="1"/>
        <end position="11"/>
    </location>
</feature>
<name>A0ABP9ST88_9MICC</name>
<comment type="caution">
    <text evidence="10">The sequence shown here is derived from an EMBL/GenBank/DDBJ whole genome shotgun (WGS) entry which is preliminary data.</text>
</comment>
<dbReference type="SUPFAM" id="SSF53448">
    <property type="entry name" value="Nucleotide-diphospho-sugar transferases"/>
    <property type="match status" value="1"/>
</dbReference>
<keyword evidence="6 8" id="KW-0472">Membrane</keyword>
<feature type="compositionally biased region" description="Basic and acidic residues" evidence="7">
    <location>
        <begin position="22"/>
        <end position="33"/>
    </location>
</feature>
<gene>
    <name evidence="10" type="ORF">GCM10023346_41860</name>
</gene>
<accession>A0ABP9ST88</accession>